<feature type="compositionally biased region" description="Acidic residues" evidence="2">
    <location>
        <begin position="479"/>
        <end position="491"/>
    </location>
</feature>
<feature type="region of interest" description="Disordered" evidence="2">
    <location>
        <begin position="521"/>
        <end position="586"/>
    </location>
</feature>
<dbReference type="AlphaFoldDB" id="A0AA38CBN3"/>
<sequence length="826" mass="97815">ELHIVKFVIESVMEVGAVCELVKFLSYQKEQEKKEKKRKEEKMRGRLALQKEIDEVKRDLEKVTTMWLQLQEEESHQKKSGLVLRGKMKWPVRSLVKRDRRHRKDALRKKEELPNEQQEEVKEVLIVENKKEEKVPEQALKEGKENERKVLRKGALMETLWSLVFISKLVFMFAGMKNLLMQVKLKSLRNMKDGVSQAPMKRNEQDSCKDQLEEGYEKNEDFHDDKGSMTENMEYYDALDSIPSEEEVQEESKARQEAIKEDIGKLKAIEQVNMMTGYDDQIYESDVSDIKEDLEQDNDKRLTQEDVCDHVMPRRLKEIGNEDKSAGHQKYMLPKEIKHNYVMPKWLEKNKDKEEKAESKKETIKLELSHEEPRQGMEENSVYKIKSVQYAGAQESRNEYKHGLTHEWRRKHEKQMVYQPKVIQNKVWKAKSFKEQQYKVIKHEVMESGRSSKDGEARAEYSQGSQSSEKDEDKTGPIYDEDEREVDGADLEEEMKILEELMKRMTAKIERNQEIERRRRTVEKKEREEVLPRIEQHEKLQEMKQLRKEELEKEEADQERERMKMTKLKMVNEKTKRNGEEEHSVDIQEASWPQPFTSNGVVNIVNAGLADKEMNQVYDSMRKFMRQEEQEYIEDTCDDEVEAFEDRDNDKTSEDVVEYNQLLLEEAYEPSKHAEEVDFCIADLHFIPKVKQAYQNAKNERERVLLIEQVEKTIKSYENILSNDQGAVATCCYEHKPELTYLVKEIEDQQEAELKTKTMKRKMKQGASKKSRIEERKCKSRWRRQTIPANAIRMNWKTRKKKNHLSRSSNSFSQGHSDAGASRNKT</sequence>
<feature type="compositionally biased region" description="Basic and acidic residues" evidence="2">
    <location>
        <begin position="350"/>
        <end position="377"/>
    </location>
</feature>
<feature type="compositionally biased region" description="Basic residues" evidence="2">
    <location>
        <begin position="757"/>
        <end position="770"/>
    </location>
</feature>
<dbReference type="Proteomes" id="UP000824469">
    <property type="component" value="Unassembled WGS sequence"/>
</dbReference>
<gene>
    <name evidence="3" type="ORF">KI387_040541</name>
</gene>
<comment type="caution">
    <text evidence="3">The sequence shown here is derived from an EMBL/GenBank/DDBJ whole genome shotgun (WGS) entry which is preliminary data.</text>
</comment>
<evidence type="ECO:0000313" key="3">
    <source>
        <dbReference type="EMBL" id="KAH9294254.1"/>
    </source>
</evidence>
<dbReference type="EMBL" id="JAHRHJ020000264">
    <property type="protein sequence ID" value="KAH9294254.1"/>
    <property type="molecule type" value="Genomic_DNA"/>
</dbReference>
<feature type="compositionally biased region" description="Basic and acidic residues" evidence="2">
    <location>
        <begin position="521"/>
        <end position="551"/>
    </location>
</feature>
<feature type="compositionally biased region" description="Polar residues" evidence="2">
    <location>
        <begin position="806"/>
        <end position="816"/>
    </location>
</feature>
<organism evidence="3 4">
    <name type="scientific">Taxus chinensis</name>
    <name type="common">Chinese yew</name>
    <name type="synonym">Taxus wallichiana var. chinensis</name>
    <dbReference type="NCBI Taxonomy" id="29808"/>
    <lineage>
        <taxon>Eukaryota</taxon>
        <taxon>Viridiplantae</taxon>
        <taxon>Streptophyta</taxon>
        <taxon>Embryophyta</taxon>
        <taxon>Tracheophyta</taxon>
        <taxon>Spermatophyta</taxon>
        <taxon>Pinopsida</taxon>
        <taxon>Pinidae</taxon>
        <taxon>Conifers II</taxon>
        <taxon>Cupressales</taxon>
        <taxon>Taxaceae</taxon>
        <taxon>Taxus</taxon>
    </lineage>
</organism>
<accession>A0AA38CBN3</accession>
<feature type="region of interest" description="Disordered" evidence="2">
    <location>
        <begin position="757"/>
        <end position="826"/>
    </location>
</feature>
<feature type="compositionally biased region" description="Basic residues" evidence="2">
    <location>
        <begin position="796"/>
        <end position="805"/>
    </location>
</feature>
<feature type="region of interest" description="Disordered" evidence="2">
    <location>
        <begin position="350"/>
        <end position="380"/>
    </location>
</feature>
<feature type="compositionally biased region" description="Basic and acidic residues" evidence="2">
    <location>
        <begin position="444"/>
        <end position="459"/>
    </location>
</feature>
<feature type="region of interest" description="Disordered" evidence="2">
    <location>
        <begin position="444"/>
        <end position="491"/>
    </location>
</feature>
<evidence type="ECO:0000256" key="1">
    <source>
        <dbReference type="SAM" id="Coils"/>
    </source>
</evidence>
<reference evidence="3 4" key="1">
    <citation type="journal article" date="2021" name="Nat. Plants">
        <title>The Taxus genome provides insights into paclitaxel biosynthesis.</title>
        <authorList>
            <person name="Xiong X."/>
            <person name="Gou J."/>
            <person name="Liao Q."/>
            <person name="Li Y."/>
            <person name="Zhou Q."/>
            <person name="Bi G."/>
            <person name="Li C."/>
            <person name="Du R."/>
            <person name="Wang X."/>
            <person name="Sun T."/>
            <person name="Guo L."/>
            <person name="Liang H."/>
            <person name="Lu P."/>
            <person name="Wu Y."/>
            <person name="Zhang Z."/>
            <person name="Ro D.K."/>
            <person name="Shang Y."/>
            <person name="Huang S."/>
            <person name="Yan J."/>
        </authorList>
    </citation>
    <scope>NUCLEOTIDE SEQUENCE [LARGE SCALE GENOMIC DNA]</scope>
    <source>
        <strain evidence="3">Ta-2019</strain>
    </source>
</reference>
<feature type="compositionally biased region" description="Basic and acidic residues" evidence="2">
    <location>
        <begin position="559"/>
        <end position="586"/>
    </location>
</feature>
<evidence type="ECO:0000313" key="4">
    <source>
        <dbReference type="Proteomes" id="UP000824469"/>
    </source>
</evidence>
<name>A0AA38CBN3_TAXCH</name>
<keyword evidence="1" id="KW-0175">Coiled coil</keyword>
<protein>
    <submittedName>
        <fullName evidence="3">Uncharacterized protein</fullName>
    </submittedName>
</protein>
<proteinExistence type="predicted"/>
<keyword evidence="4" id="KW-1185">Reference proteome</keyword>
<feature type="non-terminal residue" evidence="3">
    <location>
        <position position="826"/>
    </location>
</feature>
<evidence type="ECO:0000256" key="2">
    <source>
        <dbReference type="SAM" id="MobiDB-lite"/>
    </source>
</evidence>
<feature type="coiled-coil region" evidence="1">
    <location>
        <begin position="22"/>
        <end position="66"/>
    </location>
</feature>